<feature type="region of interest" description="Disordered" evidence="1">
    <location>
        <begin position="119"/>
        <end position="182"/>
    </location>
</feature>
<gene>
    <name evidence="2" type="ORF">Anas_10724</name>
</gene>
<comment type="caution">
    <text evidence="2">The sequence shown here is derived from an EMBL/GenBank/DDBJ whole genome shotgun (WGS) entry which is preliminary data.</text>
</comment>
<dbReference type="EMBL" id="SEYY01019228">
    <property type="protein sequence ID" value="KAB7498499.1"/>
    <property type="molecule type" value="Genomic_DNA"/>
</dbReference>
<accession>A0A5N5SXT6</accession>
<keyword evidence="3" id="KW-1185">Reference proteome</keyword>
<name>A0A5N5SXT6_9CRUS</name>
<sequence length="182" mass="19706">MFKIEYWDNQKSHGIEDAPVEMTTSEPIVTVQNVNSLISAVNNCSSYDSCEDCFKASCYWLDCGEEQYCDIEPVEMCKYFSIKSFTGSNVTTIAPNTTTISPNDTTPTTTDETTTITTEIPTTTDNTTTSTSTTTTTTTPTTTTTTPSTTTPNATTTSTPKSTTTAPIPCKYNYGGTSPKTF</sequence>
<evidence type="ECO:0000313" key="2">
    <source>
        <dbReference type="EMBL" id="KAB7498499.1"/>
    </source>
</evidence>
<dbReference type="AlphaFoldDB" id="A0A5N5SXT6"/>
<organism evidence="2 3">
    <name type="scientific">Armadillidium nasatum</name>
    <dbReference type="NCBI Taxonomy" id="96803"/>
    <lineage>
        <taxon>Eukaryota</taxon>
        <taxon>Metazoa</taxon>
        <taxon>Ecdysozoa</taxon>
        <taxon>Arthropoda</taxon>
        <taxon>Crustacea</taxon>
        <taxon>Multicrustacea</taxon>
        <taxon>Malacostraca</taxon>
        <taxon>Eumalacostraca</taxon>
        <taxon>Peracarida</taxon>
        <taxon>Isopoda</taxon>
        <taxon>Oniscidea</taxon>
        <taxon>Crinocheta</taxon>
        <taxon>Armadillidiidae</taxon>
        <taxon>Armadillidium</taxon>
    </lineage>
</organism>
<dbReference type="Proteomes" id="UP000326759">
    <property type="component" value="Unassembled WGS sequence"/>
</dbReference>
<proteinExistence type="predicted"/>
<protein>
    <submittedName>
        <fullName evidence="2">Uncharacterized protein</fullName>
    </submittedName>
</protein>
<evidence type="ECO:0000256" key="1">
    <source>
        <dbReference type="SAM" id="MobiDB-lite"/>
    </source>
</evidence>
<evidence type="ECO:0000313" key="3">
    <source>
        <dbReference type="Proteomes" id="UP000326759"/>
    </source>
</evidence>
<reference evidence="2 3" key="1">
    <citation type="journal article" date="2019" name="PLoS Biol.">
        <title>Sex chromosomes control vertical transmission of feminizing Wolbachia symbionts in an isopod.</title>
        <authorList>
            <person name="Becking T."/>
            <person name="Chebbi M.A."/>
            <person name="Giraud I."/>
            <person name="Moumen B."/>
            <person name="Laverre T."/>
            <person name="Caubet Y."/>
            <person name="Peccoud J."/>
            <person name="Gilbert C."/>
            <person name="Cordaux R."/>
        </authorList>
    </citation>
    <scope>NUCLEOTIDE SEQUENCE [LARGE SCALE GENOMIC DNA]</scope>
    <source>
        <strain evidence="2">ANa2</strain>
        <tissue evidence="2">Whole body excluding digestive tract and cuticle</tissue>
    </source>
</reference>
<dbReference type="OrthoDB" id="6160056at2759"/>
<feature type="compositionally biased region" description="Low complexity" evidence="1">
    <location>
        <begin position="119"/>
        <end position="169"/>
    </location>
</feature>